<feature type="domain" description="SDH C-terminal" evidence="11">
    <location>
        <begin position="267"/>
        <end position="294"/>
    </location>
</feature>
<dbReference type="GO" id="GO:0050661">
    <property type="term" value="F:NADP binding"/>
    <property type="evidence" value="ECO:0007669"/>
    <property type="project" value="InterPro"/>
</dbReference>
<evidence type="ECO:0000259" key="10">
    <source>
        <dbReference type="Pfam" id="PF08501"/>
    </source>
</evidence>
<comment type="pathway">
    <text evidence="1 8">Metabolic intermediate biosynthesis; chorismate biosynthesis; chorismate from D-erythrose 4-phosphate and phosphoenolpyruvate: step 4/7.</text>
</comment>
<comment type="caution">
    <text evidence="8">Lacks conserved residue(s) required for the propagation of feature annotation.</text>
</comment>
<evidence type="ECO:0000259" key="9">
    <source>
        <dbReference type="Pfam" id="PF01488"/>
    </source>
</evidence>
<evidence type="ECO:0000256" key="2">
    <source>
        <dbReference type="ARBA" id="ARBA00012962"/>
    </source>
</evidence>
<dbReference type="EC" id="1.1.1.25" evidence="2 8"/>
<dbReference type="SUPFAM" id="SSF53223">
    <property type="entry name" value="Aminoacid dehydrogenase-like, N-terminal domain"/>
    <property type="match status" value="1"/>
</dbReference>
<dbReference type="InterPro" id="IPR022893">
    <property type="entry name" value="Shikimate_DH_fam"/>
</dbReference>
<dbReference type="Proteomes" id="UP000298603">
    <property type="component" value="Chromosome"/>
</dbReference>
<accession>A0A4D6YBM3</accession>
<name>A0A4D6YBM3_9GAMM</name>
<dbReference type="NCBIfam" id="TIGR00507">
    <property type="entry name" value="aroE"/>
    <property type="match status" value="1"/>
</dbReference>
<evidence type="ECO:0000259" key="11">
    <source>
        <dbReference type="Pfam" id="PF18317"/>
    </source>
</evidence>
<evidence type="ECO:0000313" key="12">
    <source>
        <dbReference type="EMBL" id="QCI27306.1"/>
    </source>
</evidence>
<sequence>MEKLEIFYILLKFLILLMENIFEMTIFQKYNYLLFGNPVNHSKSPIIYNYFEKYTNFKCNYHTKCVEKKLFLKNVLNFFKIHGKGANITTPFKEEAYKLSNIVTRRAQITRSVNVLKKISNNKILGDNTDGIGLLYDLRRLNFIQSRKKILLIGAGGAAKGIIPNLLSLNCSIDIVNRTFSRAYNLATYFKNLGNINAIKSSDLKVLNYHLVINATSFGIYKKSDFFISNIIFYPERTMFYDLYYENNLTEFLKWCTNQGAIYYSDGIGMLVSQAAYSFYLWSNLFPNIELIIKILNKNKEYFINNLNNIK</sequence>
<feature type="binding site" evidence="8">
    <location>
        <position position="267"/>
    </location>
    <ligand>
        <name>NADP(+)</name>
        <dbReference type="ChEBI" id="CHEBI:58349"/>
    </ligand>
</feature>
<dbReference type="InterPro" id="IPR013708">
    <property type="entry name" value="Shikimate_DH-bd_N"/>
</dbReference>
<proteinExistence type="inferred from homology"/>
<feature type="binding site" evidence="8">
    <location>
        <position position="114"/>
    </location>
    <ligand>
        <name>shikimate</name>
        <dbReference type="ChEBI" id="CHEBI:36208"/>
    </ligand>
</feature>
<dbReference type="GO" id="GO:0004764">
    <property type="term" value="F:shikimate 3-dehydrogenase (NADP+) activity"/>
    <property type="evidence" value="ECO:0007669"/>
    <property type="project" value="UniProtKB-UniRule"/>
</dbReference>
<protein>
    <recommendedName>
        <fullName evidence="2 8">Shikimate dehydrogenase (NADP(+))</fullName>
        <shortName evidence="8">SDH</shortName>
        <ecNumber evidence="2 8">1.1.1.25</ecNumber>
    </recommendedName>
</protein>
<keyword evidence="5 8" id="KW-0560">Oxidoreductase</keyword>
<dbReference type="OrthoDB" id="9776868at2"/>
<feature type="binding site" evidence="8">
    <location>
        <begin position="154"/>
        <end position="158"/>
    </location>
    <ligand>
        <name>NADP(+)</name>
        <dbReference type="ChEBI" id="CHEBI:58349"/>
    </ligand>
</feature>
<comment type="similarity">
    <text evidence="8">Belongs to the shikimate dehydrogenase family.</text>
</comment>
<feature type="binding site" evidence="8">
    <location>
        <position position="245"/>
    </location>
    <ligand>
        <name>shikimate</name>
        <dbReference type="ChEBI" id="CHEBI:36208"/>
    </ligand>
</feature>
<evidence type="ECO:0000256" key="1">
    <source>
        <dbReference type="ARBA" id="ARBA00004871"/>
    </source>
</evidence>
<evidence type="ECO:0000256" key="4">
    <source>
        <dbReference type="ARBA" id="ARBA00022857"/>
    </source>
</evidence>
<evidence type="ECO:0000256" key="7">
    <source>
        <dbReference type="ARBA" id="ARBA00049442"/>
    </source>
</evidence>
<dbReference type="CDD" id="cd01065">
    <property type="entry name" value="NAD_bind_Shikimate_DH"/>
    <property type="match status" value="1"/>
</dbReference>
<dbReference type="GO" id="GO:0019632">
    <property type="term" value="P:shikimate metabolic process"/>
    <property type="evidence" value="ECO:0007669"/>
    <property type="project" value="InterPro"/>
</dbReference>
<keyword evidence="3 8" id="KW-0028">Amino-acid biosynthesis</keyword>
<feature type="binding site" evidence="8">
    <location>
        <position position="130"/>
    </location>
    <ligand>
        <name>shikimate</name>
        <dbReference type="ChEBI" id="CHEBI:36208"/>
    </ligand>
</feature>
<feature type="binding site" evidence="8">
    <location>
        <position position="243"/>
    </location>
    <ligand>
        <name>NADP(+)</name>
        <dbReference type="ChEBI" id="CHEBI:58349"/>
    </ligand>
</feature>
<dbReference type="InterPro" id="IPR046346">
    <property type="entry name" value="Aminoacid_DH-like_N_sf"/>
</dbReference>
<keyword evidence="4 8" id="KW-0521">NADP</keyword>
<dbReference type="InterPro" id="IPR036291">
    <property type="entry name" value="NAD(P)-bd_dom_sf"/>
</dbReference>
<dbReference type="GO" id="GO:0009423">
    <property type="term" value="P:chorismate biosynthetic process"/>
    <property type="evidence" value="ECO:0007669"/>
    <property type="project" value="UniProtKB-UniRule"/>
</dbReference>
<dbReference type="InterPro" id="IPR041121">
    <property type="entry name" value="SDH_C"/>
</dbReference>
<dbReference type="GO" id="GO:0008652">
    <property type="term" value="P:amino acid biosynthetic process"/>
    <property type="evidence" value="ECO:0007669"/>
    <property type="project" value="UniProtKB-KW"/>
</dbReference>
<dbReference type="NCBIfam" id="NF001310">
    <property type="entry name" value="PRK00258.1-2"/>
    <property type="match status" value="1"/>
</dbReference>
<dbReference type="Gene3D" id="3.40.50.720">
    <property type="entry name" value="NAD(P)-binding Rossmann-like Domain"/>
    <property type="match status" value="1"/>
</dbReference>
<keyword evidence="13" id="KW-1185">Reference proteome</keyword>
<dbReference type="Gene3D" id="3.40.50.10860">
    <property type="entry name" value="Leucine Dehydrogenase, chain A, domain 1"/>
    <property type="match status" value="1"/>
</dbReference>
<feature type="binding site" evidence="8">
    <location>
        <begin position="42"/>
        <end position="44"/>
    </location>
    <ligand>
        <name>shikimate</name>
        <dbReference type="ChEBI" id="CHEBI:36208"/>
    </ligand>
</feature>
<feature type="domain" description="Shikimate dehydrogenase substrate binding N-terminal" evidence="10">
    <location>
        <begin position="34"/>
        <end position="116"/>
    </location>
</feature>
<dbReference type="EMBL" id="CP032996">
    <property type="protein sequence ID" value="QCI27306.1"/>
    <property type="molecule type" value="Genomic_DNA"/>
</dbReference>
<gene>
    <name evidence="8" type="primary">aroE</name>
    <name evidence="12" type="ORF">D9V81_01670</name>
</gene>
<dbReference type="GO" id="GO:0005829">
    <property type="term" value="C:cytosol"/>
    <property type="evidence" value="ECO:0007669"/>
    <property type="project" value="TreeGrafter"/>
</dbReference>
<dbReference type="UniPathway" id="UPA00053">
    <property type="reaction ID" value="UER00087"/>
</dbReference>
<dbReference type="InterPro" id="IPR011342">
    <property type="entry name" value="Shikimate_DH"/>
</dbReference>
<comment type="catalytic activity">
    <reaction evidence="7 8">
        <text>shikimate + NADP(+) = 3-dehydroshikimate + NADPH + H(+)</text>
        <dbReference type="Rhea" id="RHEA:17737"/>
        <dbReference type="ChEBI" id="CHEBI:15378"/>
        <dbReference type="ChEBI" id="CHEBI:16630"/>
        <dbReference type="ChEBI" id="CHEBI:36208"/>
        <dbReference type="ChEBI" id="CHEBI:57783"/>
        <dbReference type="ChEBI" id="CHEBI:58349"/>
        <dbReference type="EC" id="1.1.1.25"/>
    </reaction>
</comment>
<evidence type="ECO:0000256" key="8">
    <source>
        <dbReference type="HAMAP-Rule" id="MF_00222"/>
    </source>
</evidence>
<feature type="binding site" evidence="8">
    <location>
        <position position="89"/>
    </location>
    <ligand>
        <name>shikimate</name>
        <dbReference type="ChEBI" id="CHEBI:36208"/>
    </ligand>
</feature>
<dbReference type="AlphaFoldDB" id="A0A4D6YBM3"/>
<evidence type="ECO:0000313" key="13">
    <source>
        <dbReference type="Proteomes" id="UP000298603"/>
    </source>
</evidence>
<comment type="function">
    <text evidence="8">Involved in the biosynthesis of the chorismate, which leads to the biosynthesis of aromatic amino acids. Catalyzes the reversible NADPH linked reduction of 3-dehydroshikimate (DHSA) to yield shikimate (SA).</text>
</comment>
<comment type="subunit">
    <text evidence="8">Homodimer.</text>
</comment>
<dbReference type="HAMAP" id="MF_00222">
    <property type="entry name" value="Shikimate_DH_AroE"/>
    <property type="match status" value="1"/>
</dbReference>
<dbReference type="Pfam" id="PF01488">
    <property type="entry name" value="Shikimate_DH"/>
    <property type="match status" value="1"/>
</dbReference>
<feature type="domain" description="Quinate/shikimate 5-dehydrogenase/glutamyl-tRNA reductase" evidence="9">
    <location>
        <begin position="146"/>
        <end position="217"/>
    </location>
</feature>
<dbReference type="PANTHER" id="PTHR21089:SF1">
    <property type="entry name" value="BIFUNCTIONAL 3-DEHYDROQUINATE DEHYDRATASE_SHIKIMATE DEHYDROGENASE, CHLOROPLASTIC"/>
    <property type="match status" value="1"/>
</dbReference>
<keyword evidence="6 8" id="KW-0057">Aromatic amino acid biosynthesis</keyword>
<feature type="active site" description="Proton acceptor" evidence="8">
    <location>
        <position position="93"/>
    </location>
</feature>
<evidence type="ECO:0000256" key="5">
    <source>
        <dbReference type="ARBA" id="ARBA00023002"/>
    </source>
</evidence>
<dbReference type="PANTHER" id="PTHR21089">
    <property type="entry name" value="SHIKIMATE DEHYDROGENASE"/>
    <property type="match status" value="1"/>
</dbReference>
<dbReference type="GO" id="GO:0009073">
    <property type="term" value="P:aromatic amino acid family biosynthetic process"/>
    <property type="evidence" value="ECO:0007669"/>
    <property type="project" value="UniProtKB-KW"/>
</dbReference>
<reference evidence="12 13" key="1">
    <citation type="submission" date="2018-10" db="EMBL/GenBank/DDBJ databases">
        <title>Comparative functional genomics of the obligate endosymbiont Buchnera aphidicola.</title>
        <authorList>
            <person name="Chong R.A."/>
        </authorList>
    </citation>
    <scope>NUCLEOTIDE SEQUENCE [LARGE SCALE GENOMIC DNA]</scope>
    <source>
        <strain evidence="12 13">Tma</strain>
    </source>
</reference>
<feature type="binding site" evidence="8">
    <location>
        <begin position="177"/>
        <end position="182"/>
    </location>
    <ligand>
        <name>NADP(+)</name>
        <dbReference type="ChEBI" id="CHEBI:58349"/>
    </ligand>
</feature>
<dbReference type="SUPFAM" id="SSF51735">
    <property type="entry name" value="NAD(P)-binding Rossmann-fold domains"/>
    <property type="match status" value="1"/>
</dbReference>
<evidence type="ECO:0000256" key="3">
    <source>
        <dbReference type="ARBA" id="ARBA00022605"/>
    </source>
</evidence>
<feature type="binding site" evidence="8">
    <location>
        <position position="274"/>
    </location>
    <ligand>
        <name>shikimate</name>
        <dbReference type="ChEBI" id="CHEBI:36208"/>
    </ligand>
</feature>
<dbReference type="Pfam" id="PF18317">
    <property type="entry name" value="SDH_C"/>
    <property type="match status" value="1"/>
</dbReference>
<evidence type="ECO:0000256" key="6">
    <source>
        <dbReference type="ARBA" id="ARBA00023141"/>
    </source>
</evidence>
<dbReference type="InterPro" id="IPR006151">
    <property type="entry name" value="Shikm_DH/Glu-tRNA_Rdtase"/>
</dbReference>
<dbReference type="Pfam" id="PF08501">
    <property type="entry name" value="Shikimate_dh_N"/>
    <property type="match status" value="1"/>
</dbReference>
<organism evidence="12 13">
    <name type="scientific">Buchnera aphidicola</name>
    <name type="common">Therioaphis trifolii</name>
    <dbReference type="NCBI Taxonomy" id="1241884"/>
    <lineage>
        <taxon>Bacteria</taxon>
        <taxon>Pseudomonadati</taxon>
        <taxon>Pseudomonadota</taxon>
        <taxon>Gammaproteobacteria</taxon>
        <taxon>Enterobacterales</taxon>
        <taxon>Erwiniaceae</taxon>
        <taxon>Buchnera</taxon>
    </lineage>
</organism>